<accession>A0A174EE30</accession>
<dbReference type="InterPro" id="IPR035398">
    <property type="entry name" value="Bac_rhamnosid_C"/>
</dbReference>
<evidence type="ECO:0000313" key="3">
    <source>
        <dbReference type="Proteomes" id="UP000095395"/>
    </source>
</evidence>
<name>A0A174EE30_9FIRM</name>
<feature type="domain" description="Alpha-L-rhamnosidase C-terminal" evidence="1">
    <location>
        <begin position="2"/>
        <end position="69"/>
    </location>
</feature>
<dbReference type="Proteomes" id="UP000095395">
    <property type="component" value="Unassembled WGS sequence"/>
</dbReference>
<dbReference type="RefSeq" id="WP_172681244.1">
    <property type="nucleotide sequence ID" value="NZ_CBCTRZ010000016.1"/>
</dbReference>
<dbReference type="Gene3D" id="2.60.420.10">
    <property type="entry name" value="Maltose phosphorylase, domain 3"/>
    <property type="match status" value="1"/>
</dbReference>
<evidence type="ECO:0000259" key="1">
    <source>
        <dbReference type="Pfam" id="PF17390"/>
    </source>
</evidence>
<dbReference type="AlphaFoldDB" id="A0A174EE30"/>
<dbReference type="InterPro" id="IPR016007">
    <property type="entry name" value="Alpha_rhamnosid"/>
</dbReference>
<protein>
    <submittedName>
        <fullName evidence="2">Bacterial alpha-L-rhamnosidase</fullName>
    </submittedName>
</protein>
<organism evidence="2 3">
    <name type="scientific">Roseburia inulinivorans</name>
    <dbReference type="NCBI Taxonomy" id="360807"/>
    <lineage>
        <taxon>Bacteria</taxon>
        <taxon>Bacillati</taxon>
        <taxon>Bacillota</taxon>
        <taxon>Clostridia</taxon>
        <taxon>Lachnospirales</taxon>
        <taxon>Lachnospiraceae</taxon>
        <taxon>Roseburia</taxon>
    </lineage>
</organism>
<dbReference type="InterPro" id="IPR008928">
    <property type="entry name" value="6-hairpin_glycosidase_sf"/>
</dbReference>
<dbReference type="GO" id="GO:0005975">
    <property type="term" value="P:carbohydrate metabolic process"/>
    <property type="evidence" value="ECO:0007669"/>
    <property type="project" value="InterPro"/>
</dbReference>
<reference evidence="2 3" key="1">
    <citation type="submission" date="2015-09" db="EMBL/GenBank/DDBJ databases">
        <authorList>
            <consortium name="Pathogen Informatics"/>
        </authorList>
    </citation>
    <scope>NUCLEOTIDE SEQUENCE [LARGE SCALE GENOMIC DNA]</scope>
    <source>
        <strain evidence="2 3">2789STDY5608835</strain>
    </source>
</reference>
<evidence type="ECO:0000313" key="2">
    <source>
        <dbReference type="EMBL" id="CUO35577.1"/>
    </source>
</evidence>
<gene>
    <name evidence="2" type="ORF">ERS852392_02917</name>
</gene>
<dbReference type="SUPFAM" id="SSF48208">
    <property type="entry name" value="Six-hairpin glycosidases"/>
    <property type="match status" value="1"/>
</dbReference>
<dbReference type="EMBL" id="CYYR01000024">
    <property type="protein sequence ID" value="CUO35577.1"/>
    <property type="molecule type" value="Genomic_DNA"/>
</dbReference>
<dbReference type="Pfam" id="PF17390">
    <property type="entry name" value="Bac_rhamnosid_C"/>
    <property type="match status" value="1"/>
</dbReference>
<dbReference type="PANTHER" id="PTHR33307">
    <property type="entry name" value="ALPHA-RHAMNOSIDASE (EUROFUNG)"/>
    <property type="match status" value="1"/>
</dbReference>
<proteinExistence type="predicted"/>
<sequence length="82" mass="9459">MEPGYRKFLVKPDFSCGLEWVTVNYRSVYGKITIDWKKEKDSYRVKISVPANSRARIELPGVTEEVGSGNYQYIVKEGSHQE</sequence>